<evidence type="ECO:0000313" key="4">
    <source>
        <dbReference type="Proteomes" id="UP000196317"/>
    </source>
</evidence>
<dbReference type="SMART" id="SM00382">
    <property type="entry name" value="AAA"/>
    <property type="match status" value="1"/>
</dbReference>
<dbReference type="GO" id="GO:0005524">
    <property type="term" value="F:ATP binding"/>
    <property type="evidence" value="ECO:0007669"/>
    <property type="project" value="InterPro"/>
</dbReference>
<protein>
    <submittedName>
        <fullName evidence="3">Type IV pili twitching motility protein PilT</fullName>
    </submittedName>
</protein>
<dbReference type="PANTHER" id="PTHR30486:SF12">
    <property type="entry name" value="TYPE IV PILUS ATPASE PILU"/>
    <property type="match status" value="1"/>
</dbReference>
<name>A0A1Y5MKR0_9BACT</name>
<dbReference type="Pfam" id="PF00437">
    <property type="entry name" value="T2SSE"/>
    <property type="match status" value="1"/>
</dbReference>
<evidence type="ECO:0000256" key="1">
    <source>
        <dbReference type="ARBA" id="ARBA00006611"/>
    </source>
</evidence>
<dbReference type="InterPro" id="IPR003593">
    <property type="entry name" value="AAA+_ATPase"/>
</dbReference>
<dbReference type="InterPro" id="IPR006321">
    <property type="entry name" value="PilT/PilU"/>
</dbReference>
<dbReference type="AlphaFoldDB" id="A0A1Y5MKR0"/>
<feature type="domain" description="Bacterial type II secretion system protein E" evidence="2">
    <location>
        <begin position="196"/>
        <end position="210"/>
    </location>
</feature>
<dbReference type="RefSeq" id="WP_021089656.1">
    <property type="nucleotide sequence ID" value="NZ_NDYN01000001.1"/>
</dbReference>
<reference evidence="3 4" key="1">
    <citation type="submission" date="2017-04" db="EMBL/GenBank/DDBJ databases">
        <title>Complete genome of Campylobacter concisus ATCC 33237T and draft genomes for an additional eight well characterized C. concisus strains.</title>
        <authorList>
            <person name="Cornelius A.J."/>
            <person name="Miller W.G."/>
            <person name="Lastovica A.J."/>
            <person name="On S.L."/>
            <person name="French N.P."/>
            <person name="Vandenberg O."/>
            <person name="Biggs P.J."/>
        </authorList>
    </citation>
    <scope>NUCLEOTIDE SEQUENCE [LARGE SCALE GENOMIC DNA]</scope>
    <source>
        <strain evidence="3 4">CCUG 19995</strain>
    </source>
</reference>
<gene>
    <name evidence="3" type="ORF">B9N65_02120</name>
</gene>
<dbReference type="GO" id="GO:0016887">
    <property type="term" value="F:ATP hydrolysis activity"/>
    <property type="evidence" value="ECO:0007669"/>
    <property type="project" value="InterPro"/>
</dbReference>
<dbReference type="Gene3D" id="3.40.50.300">
    <property type="entry name" value="P-loop containing nucleotide triphosphate hydrolases"/>
    <property type="match status" value="1"/>
</dbReference>
<dbReference type="InterPro" id="IPR027417">
    <property type="entry name" value="P-loop_NTPase"/>
</dbReference>
<comment type="caution">
    <text evidence="3">The sequence shown here is derived from an EMBL/GenBank/DDBJ whole genome shotgun (WGS) entry which is preliminary data.</text>
</comment>
<accession>A0A1Y5MKR0</accession>
<comment type="similarity">
    <text evidence="1">Belongs to the GSP E family.</text>
</comment>
<dbReference type="NCBIfam" id="TIGR01420">
    <property type="entry name" value="pilT_fam"/>
    <property type="match status" value="1"/>
</dbReference>
<dbReference type="SUPFAM" id="SSF52540">
    <property type="entry name" value="P-loop containing nucleoside triphosphate hydrolases"/>
    <property type="match status" value="1"/>
</dbReference>
<dbReference type="EMBL" id="NDYN01000001">
    <property type="protein sequence ID" value="OUT09160.1"/>
    <property type="molecule type" value="Genomic_DNA"/>
</dbReference>
<evidence type="ECO:0000313" key="3">
    <source>
        <dbReference type="EMBL" id="OUT09160.1"/>
    </source>
</evidence>
<dbReference type="PROSITE" id="PS00662">
    <property type="entry name" value="T2SP_E"/>
    <property type="match status" value="1"/>
</dbReference>
<dbReference type="Proteomes" id="UP000196317">
    <property type="component" value="Unassembled WGS sequence"/>
</dbReference>
<dbReference type="InterPro" id="IPR050921">
    <property type="entry name" value="T4SS_GSP_E_ATPase"/>
</dbReference>
<proteinExistence type="inferred from homology"/>
<dbReference type="PANTHER" id="PTHR30486">
    <property type="entry name" value="TWITCHING MOTILITY PROTEIN PILT"/>
    <property type="match status" value="1"/>
</dbReference>
<dbReference type="Gene3D" id="3.30.450.90">
    <property type="match status" value="1"/>
</dbReference>
<evidence type="ECO:0000259" key="2">
    <source>
        <dbReference type="PROSITE" id="PS00662"/>
    </source>
</evidence>
<organism evidence="3 4">
    <name type="scientific">Campylobacter concisus</name>
    <dbReference type="NCBI Taxonomy" id="199"/>
    <lineage>
        <taxon>Bacteria</taxon>
        <taxon>Pseudomonadati</taxon>
        <taxon>Campylobacterota</taxon>
        <taxon>Epsilonproteobacteria</taxon>
        <taxon>Campylobacterales</taxon>
        <taxon>Campylobacteraceae</taxon>
        <taxon>Campylobacter</taxon>
    </lineage>
</organism>
<sequence length="386" mass="43027">MTKKDLDSYLCSLVDKGGSDLHLKSASLVYGRFNGEIMPLSEENLDPSDAVAIAKELLGAKFDEFMDKKDIDFSYKLNDEYCFRVNMFLQINGISAVFRVTPTKIPTIKDLNLPSVIEKICTETTRGIILVTGPTGSGKTTTLASMINFINQTKRSHIVTIEDPIEYVFNDDKSIINQRSIGADALNFSDALRASLREDPDIILVGEMRDLETIETAIRAAETGHLVLSTLHTLDAKESVNRIVNSFPQGERDKVSLMFSSVLACVISQRLVKTLFGTRRPAVEIMRKNTRIKELISEEKFDEIDLAIAESKNTYGMQTFDQHLLELYENKIISAEVALDNASNRGDLQLKIKSSNVAGFSFENGVNFGKPQSKQDQPEVIALKEI</sequence>
<dbReference type="CDD" id="cd01131">
    <property type="entry name" value="PilT"/>
    <property type="match status" value="1"/>
</dbReference>
<dbReference type="InterPro" id="IPR001482">
    <property type="entry name" value="T2SS/T4SS_dom"/>
</dbReference>